<sequence length="65" mass="6781">MWVSAVAGHCLRHSLHLLQRRLGGHGELGQGAGLEAPVELLLEGLTGVGVPAQGHPGTDPNRRAE</sequence>
<organism evidence="1 2">
    <name type="scientific">Thermus brockianus</name>
    <dbReference type="NCBI Taxonomy" id="56956"/>
    <lineage>
        <taxon>Bacteria</taxon>
        <taxon>Thermotogati</taxon>
        <taxon>Deinococcota</taxon>
        <taxon>Deinococci</taxon>
        <taxon>Thermales</taxon>
        <taxon>Thermaceae</taxon>
        <taxon>Thermus</taxon>
    </lineage>
</organism>
<dbReference type="Proteomes" id="UP000831120">
    <property type="component" value="Plasmid pTbrSNM4-1b"/>
</dbReference>
<name>A0ABN6NJD1_THEBO</name>
<reference evidence="1 2" key="1">
    <citation type="journal article" date="2022" name="Microbiol. Resour. Announc.">
        <title>Complete Genome Sequences of Thermus Strains Isolated from Senami Hot Spring in Japan.</title>
        <authorList>
            <person name="Miyazaki K."/>
        </authorList>
    </citation>
    <scope>NUCLEOTIDE SEQUENCE [LARGE SCALE GENOMIC DNA]</scope>
    <source>
        <strain evidence="1 2">SNM4-1</strain>
        <plasmid evidence="1 2">pTbrSNM4-1b</plasmid>
    </source>
</reference>
<proteinExistence type="predicted"/>
<gene>
    <name evidence="1" type="ORF">TbrSNM41_24660</name>
</gene>
<keyword evidence="1" id="KW-0614">Plasmid</keyword>
<geneLocation type="plasmid" evidence="1 2">
    <name>pTbrSNM4-1b</name>
</geneLocation>
<keyword evidence="2" id="KW-1185">Reference proteome</keyword>
<accession>A0ABN6NJD1</accession>
<dbReference type="EMBL" id="AP025594">
    <property type="protein sequence ID" value="BDG17732.1"/>
    <property type="molecule type" value="Genomic_DNA"/>
</dbReference>
<evidence type="ECO:0000313" key="2">
    <source>
        <dbReference type="Proteomes" id="UP000831120"/>
    </source>
</evidence>
<protein>
    <submittedName>
        <fullName evidence="1">Uncharacterized protein</fullName>
    </submittedName>
</protein>
<evidence type="ECO:0000313" key="1">
    <source>
        <dbReference type="EMBL" id="BDG17732.1"/>
    </source>
</evidence>